<evidence type="ECO:0000313" key="2">
    <source>
        <dbReference type="Proteomes" id="UP000829398"/>
    </source>
</evidence>
<name>A0ACB8I2S6_CITSI</name>
<gene>
    <name evidence="1" type="ORF">KPL71_026924</name>
</gene>
<keyword evidence="2" id="KW-1185">Reference proteome</keyword>
<dbReference type="Proteomes" id="UP000829398">
    <property type="component" value="Chromosome 9"/>
</dbReference>
<accession>A0ACB8I2S6</accession>
<comment type="caution">
    <text evidence="1">The sequence shown here is derived from an EMBL/GenBank/DDBJ whole genome shotgun (WGS) entry which is preliminary data.</text>
</comment>
<sequence length="1244" mass="140846">MNPVSIEIEEAPLLDSNGEIKQQMDLNFFKAASAGNSEPFKDMERDVIERLLTAKAKNTILHINIISSERENVSTKFVEEILEKCPALLLQVNAKGDTPLHLAAKFGHFEIVRVLIERAKLAQRGDEEPESGVEPFRQMIRMVNNEKNTALHEAVSQGNVDVVKILTREDPGYPYSANNYGKTPLYMAAEYENRSDMLRGLLENRTSASFDMVLALLENSTSVSHEGPNGKTALHAAAMRSFAVDTALPKLLEKKKNLIKETDQYGWTPIHYAAYYGNYRTVNLLLETDQSASNIADKDRKMTALHLAAGKGDARTVERIISGNPKCYELVDNRGCNFLHYAMVSFHVGQLRNLLENNPLARSLIDEGDAEGNTPLHVLAAVRPKEFHDVMNRSTQANYDAVNKQNVSVRHVFNYGYTELKEEIQKLSKDVGRGQYSKGVIRIRKVRKYVTKEDYKDTRASHLVVAALIATVSFEAAFTIPGGYRSENGTAILRRNKAFQAFIVADSIAMVFSLSAVFTHFLMAPKIEKTKDFNQGLLHASIWFTVFAMGAMVIAFVTGTYAMSLLKEWRPKRTAIEEAKDLNTLPLDDLIGSLISYKEDLATEKGHEEKKKSIALKASKYESDGESEPDDKELAMLARRFRKFFKKTGEQRKFRNFKNQREKKEVITCNECKKPSHIRSECPLINKLKKKAMVATWDDSEEDSSDEEGSQEISNLVLMAIGDGDDLNEGLKKKKNKWYLDSGCSRHMTRNYAWFSSFTKIKNDRDVSFRDNSKGKSLRIGNVGKVSSTLIENILFIGNRYGNVYIIDIECASTLDKCFSALHDDSWLWNRRYASLNSKSYAFVIVDDYSRYTWVLFLANKDDAIDAFKVLYNLGKFDLKSDVGIFLGYSNSSKTYRVYNKRTLVVEESMHVTFDESNPSSTEKVVVDNDVDEDLQKESSKDNQKNASHRNQDEQHEEMNVEQNEGISSDGHKICTSKKALSFDGFCHNDGVRNICQREDLSYETCHLPFKSQLLPLQVRILYTILQHIVTPRKGHSNKVTRLDVGLLDSLISGRLVNLGYVIVRHMLSTPAINHRLLPYGSIITKILRRFEVPLLDAGYTETRRIGPEDMTNFRLGAHPPPLRRRSVLQPLADSDSEEREMDADIPSTSMPPQAPAPAQPSAPEPSVVPKRPSLADDVRRISERQQLIIDRWDTFSHDHQQLRSEFQTFQQQSIDQQLELIAGQRTLLRYFGYDPGSTSSPPS</sequence>
<reference evidence="2" key="1">
    <citation type="journal article" date="2023" name="Hortic. Res.">
        <title>A chromosome-level phased genome enabling allele-level studies in sweet orange: a case study on citrus Huanglongbing tolerance.</title>
        <authorList>
            <person name="Wu B."/>
            <person name="Yu Q."/>
            <person name="Deng Z."/>
            <person name="Duan Y."/>
            <person name="Luo F."/>
            <person name="Gmitter F. Jr."/>
        </authorList>
    </citation>
    <scope>NUCLEOTIDE SEQUENCE [LARGE SCALE GENOMIC DNA]</scope>
    <source>
        <strain evidence="2">cv. Valencia</strain>
    </source>
</reference>
<protein>
    <submittedName>
        <fullName evidence="1">ANK REP REGION domain-containing protein</fullName>
    </submittedName>
</protein>
<evidence type="ECO:0000313" key="1">
    <source>
        <dbReference type="EMBL" id="KAH9681300.1"/>
    </source>
</evidence>
<proteinExistence type="predicted"/>
<dbReference type="EMBL" id="CM039178">
    <property type="protein sequence ID" value="KAH9681300.1"/>
    <property type="molecule type" value="Genomic_DNA"/>
</dbReference>
<organism evidence="1 2">
    <name type="scientific">Citrus sinensis</name>
    <name type="common">Sweet orange</name>
    <name type="synonym">Citrus aurantium var. sinensis</name>
    <dbReference type="NCBI Taxonomy" id="2711"/>
    <lineage>
        <taxon>Eukaryota</taxon>
        <taxon>Viridiplantae</taxon>
        <taxon>Streptophyta</taxon>
        <taxon>Embryophyta</taxon>
        <taxon>Tracheophyta</taxon>
        <taxon>Spermatophyta</taxon>
        <taxon>Magnoliopsida</taxon>
        <taxon>eudicotyledons</taxon>
        <taxon>Gunneridae</taxon>
        <taxon>Pentapetalae</taxon>
        <taxon>rosids</taxon>
        <taxon>malvids</taxon>
        <taxon>Sapindales</taxon>
        <taxon>Rutaceae</taxon>
        <taxon>Aurantioideae</taxon>
        <taxon>Citrus</taxon>
    </lineage>
</organism>